<comment type="function">
    <text evidence="2 12">Catalyzes the hydrolysis of UDP-3-O-myristoyl-N-acetylglucosamine to form UDP-3-O-myristoylglucosamine and acetate, the committed step in lipid A biosynthesis.</text>
</comment>
<comment type="cofactor">
    <cofactor evidence="1 12">
        <name>Zn(2+)</name>
        <dbReference type="ChEBI" id="CHEBI:29105"/>
    </cofactor>
</comment>
<dbReference type="EC" id="3.5.1.108" evidence="4 12"/>
<dbReference type="Gene3D" id="3.30.230.20">
    <property type="entry name" value="lpxc deacetylase, domain 1"/>
    <property type="match status" value="1"/>
</dbReference>
<evidence type="ECO:0000256" key="11">
    <source>
        <dbReference type="ARBA" id="ARBA00024535"/>
    </source>
</evidence>
<dbReference type="PATRIC" id="fig|556287.8.peg.351"/>
<comment type="caution">
    <text evidence="13">The sequence shown here is derived from an EMBL/GenBank/DDBJ whole genome shotgun (WGS) entry which is preliminary data.</text>
</comment>
<sequence>MLQNNQLLELQHTIADSITITGIGVHFGRSVSLKLHPATEGTGILFKLVQSGKVCDSVLASWSNVVGTNLSTILGSSSYKIHTTEHLMAALYAYGIDNVIIEMDESEVPIMDGSALAFVESIERVGIKALQAKRRFMRILKPVRVQNGDSWAEFIPCDAARFEISIQFKSNRIGFQKWEGNLTKQVFRDEICAARTFGFLQDVDQYRQAGYALGSSLENSIVISADDQIINDEGLRYSGEEFVRHKTLDAIGDIALSGNRLIGCYRSHRVSHKINYMALCALFADKNSYEMVEDYVYPDK</sequence>
<keyword evidence="6 12" id="KW-0441">Lipid A biosynthesis</keyword>
<dbReference type="InterPro" id="IPR015870">
    <property type="entry name" value="UDP-acyl_N-AcGlcN_deAcase_N"/>
</dbReference>
<keyword evidence="9 12" id="KW-0862">Zinc</keyword>
<protein>
    <recommendedName>
        <fullName evidence="4 12">UDP-3-O-acyl-N-acetylglucosamine deacetylase</fullName>
        <shortName evidence="12">UDP-3-O-acyl-GlcNAc deacetylase</shortName>
        <ecNumber evidence="4 12">3.5.1.108</ecNumber>
    </recommendedName>
    <alternativeName>
        <fullName evidence="12">UDP-3-O-[R-3-hydroxymyristoyl]-N-acetylglucosamine deacetylase</fullName>
    </alternativeName>
</protein>
<dbReference type="InterPro" id="IPR004463">
    <property type="entry name" value="UDP-acyl_GlcNac_deAcase"/>
</dbReference>
<evidence type="ECO:0000256" key="7">
    <source>
        <dbReference type="ARBA" id="ARBA00022723"/>
    </source>
</evidence>
<dbReference type="GO" id="GO:0016020">
    <property type="term" value="C:membrane"/>
    <property type="evidence" value="ECO:0007669"/>
    <property type="project" value="GOC"/>
</dbReference>
<evidence type="ECO:0000256" key="3">
    <source>
        <dbReference type="ARBA" id="ARBA00005002"/>
    </source>
</evidence>
<evidence type="ECO:0000256" key="8">
    <source>
        <dbReference type="ARBA" id="ARBA00022801"/>
    </source>
</evidence>
<comment type="catalytic activity">
    <reaction evidence="11 12">
        <text>a UDP-3-O-[(3R)-3-hydroxyacyl]-N-acetyl-alpha-D-glucosamine + H2O = a UDP-3-O-[(3R)-3-hydroxyacyl]-alpha-D-glucosamine + acetate</text>
        <dbReference type="Rhea" id="RHEA:67816"/>
        <dbReference type="ChEBI" id="CHEBI:15377"/>
        <dbReference type="ChEBI" id="CHEBI:30089"/>
        <dbReference type="ChEBI" id="CHEBI:137740"/>
        <dbReference type="ChEBI" id="CHEBI:173225"/>
        <dbReference type="EC" id="3.5.1.108"/>
    </reaction>
</comment>
<dbReference type="SUPFAM" id="SSF54211">
    <property type="entry name" value="Ribosomal protein S5 domain 2-like"/>
    <property type="match status" value="2"/>
</dbReference>
<evidence type="ECO:0000313" key="13">
    <source>
        <dbReference type="EMBL" id="KJZ81676.1"/>
    </source>
</evidence>
<keyword evidence="5 12" id="KW-0444">Lipid biosynthesis</keyword>
<evidence type="ECO:0000256" key="9">
    <source>
        <dbReference type="ARBA" id="ARBA00022833"/>
    </source>
</evidence>
<dbReference type="RefSeq" id="WP_045960641.1">
    <property type="nucleotide sequence ID" value="NZ_JMTK01000002.1"/>
</dbReference>
<dbReference type="Proteomes" id="UP000033731">
    <property type="component" value="Unassembled WGS sequence"/>
</dbReference>
<dbReference type="InterPro" id="IPR011334">
    <property type="entry name" value="UDP-acyl_GlcNac_deAcase_C"/>
</dbReference>
<name>A0A0F4VJP9_9HYPH</name>
<dbReference type="Pfam" id="PF03331">
    <property type="entry name" value="LpxC"/>
    <property type="match status" value="1"/>
</dbReference>
<keyword evidence="8 12" id="KW-0378">Hydrolase</keyword>
<evidence type="ECO:0000313" key="14">
    <source>
        <dbReference type="Proteomes" id="UP000033731"/>
    </source>
</evidence>
<evidence type="ECO:0000256" key="4">
    <source>
        <dbReference type="ARBA" id="ARBA00012745"/>
    </source>
</evidence>
<accession>A0A0F4VJP9</accession>
<proteinExistence type="inferred from homology"/>
<gene>
    <name evidence="12" type="primary">lpxC</name>
    <name evidence="13" type="ORF">DJ66_0398</name>
</gene>
<dbReference type="GO" id="GO:0009245">
    <property type="term" value="P:lipid A biosynthetic process"/>
    <property type="evidence" value="ECO:0007669"/>
    <property type="project" value="UniProtKB-UniRule"/>
</dbReference>
<dbReference type="Gene3D" id="3.30.1700.10">
    <property type="entry name" value="lpxc deacetylase, domain 2"/>
    <property type="match status" value="1"/>
</dbReference>
<keyword evidence="10 12" id="KW-0443">Lipid metabolism</keyword>
<dbReference type="GO" id="GO:0103117">
    <property type="term" value="F:UDP-3-O-acyl-N-acetylglucosamine deacetylase activity"/>
    <property type="evidence" value="ECO:0007669"/>
    <property type="project" value="UniProtKB-UniRule"/>
</dbReference>
<evidence type="ECO:0000256" key="5">
    <source>
        <dbReference type="ARBA" id="ARBA00022516"/>
    </source>
</evidence>
<dbReference type="PANTHER" id="PTHR33694">
    <property type="entry name" value="UDP-3-O-ACYL-N-ACETYLGLUCOSAMINE DEACETYLASE 1, MITOCHONDRIAL-RELATED"/>
    <property type="match status" value="1"/>
</dbReference>
<dbReference type="PANTHER" id="PTHR33694:SF1">
    <property type="entry name" value="UDP-3-O-ACYL-N-ACETYLGLUCOSAMINE DEACETYLASE 1, MITOCHONDRIAL-RELATED"/>
    <property type="match status" value="1"/>
</dbReference>
<keyword evidence="7 12" id="KW-0479">Metal-binding</keyword>
<dbReference type="InterPro" id="IPR020568">
    <property type="entry name" value="Ribosomal_Su5_D2-typ_SF"/>
</dbReference>
<evidence type="ECO:0000256" key="1">
    <source>
        <dbReference type="ARBA" id="ARBA00001947"/>
    </source>
</evidence>
<dbReference type="AlphaFoldDB" id="A0A0F4VJP9"/>
<keyword evidence="14" id="KW-1185">Reference proteome</keyword>
<feature type="binding site" evidence="12">
    <location>
        <position position="245"/>
    </location>
    <ligand>
        <name>Zn(2+)</name>
        <dbReference type="ChEBI" id="CHEBI:29105"/>
    </ligand>
</feature>
<feature type="binding site" evidence="12">
    <location>
        <position position="249"/>
    </location>
    <ligand>
        <name>Zn(2+)</name>
        <dbReference type="ChEBI" id="CHEBI:29105"/>
    </ligand>
</feature>
<feature type="active site" description="Proton donor" evidence="12">
    <location>
        <position position="272"/>
    </location>
</feature>
<dbReference type="EMBL" id="JMTK01000002">
    <property type="protein sequence ID" value="KJZ81676.1"/>
    <property type="molecule type" value="Genomic_DNA"/>
</dbReference>
<comment type="similarity">
    <text evidence="12">Belongs to the LpxC family.</text>
</comment>
<evidence type="ECO:0000256" key="6">
    <source>
        <dbReference type="ARBA" id="ARBA00022556"/>
    </source>
</evidence>
<reference evidence="13 14" key="1">
    <citation type="journal article" date="2015" name="Phytopathology">
        <title>Genomes of Candidatus Liberibacter solanacearum haplotype A from New Zealand and the USA suggest significant genome plasticity in the species.</title>
        <authorList>
            <person name="Thompson S.M."/>
            <person name="Johnson C.P."/>
            <person name="Lu A.Y."/>
            <person name="Frampton R.A."/>
            <person name="Sullivan K.L."/>
            <person name="Fiers M.W."/>
            <person name="Crowhurst R.N."/>
            <person name="Pitman A.R."/>
            <person name="Scott I."/>
            <person name="Gudmestad N.C."/>
            <person name="Smith G.R."/>
        </authorList>
    </citation>
    <scope>NUCLEOTIDE SEQUENCE [LARGE SCALE GENOMIC DNA]</scope>
    <source>
        <strain evidence="13 14">LsoNZ1</strain>
    </source>
</reference>
<dbReference type="UniPathway" id="UPA00359">
    <property type="reaction ID" value="UER00478"/>
</dbReference>
<dbReference type="NCBIfam" id="TIGR00325">
    <property type="entry name" value="lpxC"/>
    <property type="match status" value="1"/>
</dbReference>
<evidence type="ECO:0000256" key="10">
    <source>
        <dbReference type="ARBA" id="ARBA00023098"/>
    </source>
</evidence>
<comment type="pathway">
    <text evidence="3 12">Glycolipid biosynthesis; lipid IV(A) biosynthesis; lipid IV(A) from (3R)-3-hydroxytetradecanoyl-[acyl-carrier-protein] and UDP-N-acetyl-alpha-D-glucosamine: step 2/6.</text>
</comment>
<feature type="binding site" evidence="12">
    <location>
        <position position="86"/>
    </location>
    <ligand>
        <name>Zn(2+)</name>
        <dbReference type="ChEBI" id="CHEBI:29105"/>
    </ligand>
</feature>
<organism evidence="13 14">
    <name type="scientific">Candidatus Liberibacter solanacearum</name>
    <dbReference type="NCBI Taxonomy" id="556287"/>
    <lineage>
        <taxon>Bacteria</taxon>
        <taxon>Pseudomonadati</taxon>
        <taxon>Pseudomonadota</taxon>
        <taxon>Alphaproteobacteria</taxon>
        <taxon>Hyphomicrobiales</taxon>
        <taxon>Rhizobiaceae</taxon>
        <taxon>Liberibacter</taxon>
    </lineage>
</organism>
<evidence type="ECO:0000256" key="12">
    <source>
        <dbReference type="HAMAP-Rule" id="MF_00388"/>
    </source>
</evidence>
<dbReference type="GO" id="GO:0046872">
    <property type="term" value="F:metal ion binding"/>
    <property type="evidence" value="ECO:0007669"/>
    <property type="project" value="UniProtKB-KW"/>
</dbReference>
<dbReference type="HAMAP" id="MF_00388">
    <property type="entry name" value="LpxC"/>
    <property type="match status" value="1"/>
</dbReference>
<evidence type="ECO:0000256" key="2">
    <source>
        <dbReference type="ARBA" id="ARBA00002923"/>
    </source>
</evidence>